<accession>A0A8T0TU04</accession>
<name>A0A8T0TU04_PANVG</name>
<dbReference type="Proteomes" id="UP000823388">
    <property type="component" value="Chromosome 4K"/>
</dbReference>
<sequence length="250" mass="26010">MQGWSSEGPVPRLPRRPSPPRPLGRLPPPPRPSTAPPPLPSATRAPTAPHLERGRRSPAEAVPRLGAISLSDIRFLRRLGAGDIGSFYLAVVKPKEKPSAGAGAVVLVAAKVMDRKELEVRNKEGHVHGARDPRGRGPPLPAAALRRRRGGPLVLPPHRVLPRRRPPCAAPAPAAPTVLRGGASRRRIQPEWGGRRGQAGGAPAGGGAGRRGAASGGASQRARPAAAGGGARLSRSDRGKGEVVVFYLGI</sequence>
<protein>
    <recommendedName>
        <fullName evidence="4">Protein kinase domain-containing protein</fullName>
    </recommendedName>
</protein>
<feature type="compositionally biased region" description="Pro residues" evidence="1">
    <location>
        <begin position="16"/>
        <end position="40"/>
    </location>
</feature>
<dbReference type="AlphaFoldDB" id="A0A8T0TU04"/>
<comment type="caution">
    <text evidence="2">The sequence shown here is derived from an EMBL/GenBank/DDBJ whole genome shotgun (WGS) entry which is preliminary data.</text>
</comment>
<keyword evidence="3" id="KW-1185">Reference proteome</keyword>
<gene>
    <name evidence="2" type="ORF">PVAP13_4KG270210</name>
</gene>
<feature type="region of interest" description="Disordered" evidence="1">
    <location>
        <begin position="152"/>
        <end position="237"/>
    </location>
</feature>
<evidence type="ECO:0000256" key="1">
    <source>
        <dbReference type="SAM" id="MobiDB-lite"/>
    </source>
</evidence>
<reference evidence="2 3" key="1">
    <citation type="submission" date="2020-05" db="EMBL/GenBank/DDBJ databases">
        <title>WGS assembly of Panicum virgatum.</title>
        <authorList>
            <person name="Lovell J.T."/>
            <person name="Jenkins J."/>
            <person name="Shu S."/>
            <person name="Juenger T.E."/>
            <person name="Schmutz J."/>
        </authorList>
    </citation>
    <scope>NUCLEOTIDE SEQUENCE [LARGE SCALE GENOMIC DNA]</scope>
    <source>
        <strain evidence="3">cv. AP13</strain>
    </source>
</reference>
<organism evidence="2 3">
    <name type="scientific">Panicum virgatum</name>
    <name type="common">Blackwell switchgrass</name>
    <dbReference type="NCBI Taxonomy" id="38727"/>
    <lineage>
        <taxon>Eukaryota</taxon>
        <taxon>Viridiplantae</taxon>
        <taxon>Streptophyta</taxon>
        <taxon>Embryophyta</taxon>
        <taxon>Tracheophyta</taxon>
        <taxon>Spermatophyta</taxon>
        <taxon>Magnoliopsida</taxon>
        <taxon>Liliopsida</taxon>
        <taxon>Poales</taxon>
        <taxon>Poaceae</taxon>
        <taxon>PACMAD clade</taxon>
        <taxon>Panicoideae</taxon>
        <taxon>Panicodae</taxon>
        <taxon>Paniceae</taxon>
        <taxon>Panicinae</taxon>
        <taxon>Panicum</taxon>
        <taxon>Panicum sect. Hiantes</taxon>
    </lineage>
</organism>
<proteinExistence type="predicted"/>
<feature type="region of interest" description="Disordered" evidence="1">
    <location>
        <begin position="1"/>
        <end position="63"/>
    </location>
</feature>
<dbReference type="EMBL" id="CM029043">
    <property type="protein sequence ID" value="KAG2612316.1"/>
    <property type="molecule type" value="Genomic_DNA"/>
</dbReference>
<feature type="compositionally biased region" description="Gly residues" evidence="1">
    <location>
        <begin position="195"/>
        <end position="210"/>
    </location>
</feature>
<evidence type="ECO:0008006" key="4">
    <source>
        <dbReference type="Google" id="ProtNLM"/>
    </source>
</evidence>
<evidence type="ECO:0000313" key="2">
    <source>
        <dbReference type="EMBL" id="KAG2612316.1"/>
    </source>
</evidence>
<evidence type="ECO:0000313" key="3">
    <source>
        <dbReference type="Proteomes" id="UP000823388"/>
    </source>
</evidence>
<feature type="compositionally biased region" description="Low complexity" evidence="1">
    <location>
        <begin position="211"/>
        <end position="226"/>
    </location>
</feature>